<reference evidence="1 2" key="1">
    <citation type="submission" date="2018-06" db="EMBL/GenBank/DDBJ databases">
        <title>Comparative genomics of downy mildews reveals potential adaptations to biotrophy.</title>
        <authorList>
            <person name="Fletcher K."/>
            <person name="Klosterman S.J."/>
            <person name="Derevnina L."/>
            <person name="Martin F."/>
            <person name="Koike S."/>
            <person name="Reyes Chin-Wo S."/>
            <person name="Mou B."/>
            <person name="Michelmore R."/>
        </authorList>
    </citation>
    <scope>NUCLEOTIDE SEQUENCE [LARGE SCALE GENOMIC DNA]</scope>
    <source>
        <strain evidence="1 2">R13</strain>
    </source>
</reference>
<dbReference type="VEuPathDB" id="FungiDB:DD237_002986"/>
<dbReference type="Gene3D" id="3.40.50.300">
    <property type="entry name" value="P-loop containing nucleotide triphosphate hydrolases"/>
    <property type="match status" value="1"/>
</dbReference>
<protein>
    <submittedName>
        <fullName evidence="1">Uncharacterized protein</fullName>
    </submittedName>
</protein>
<proteinExistence type="predicted"/>
<evidence type="ECO:0000313" key="1">
    <source>
        <dbReference type="EMBL" id="RQM15271.1"/>
    </source>
</evidence>
<dbReference type="Proteomes" id="UP000286097">
    <property type="component" value="Unassembled WGS sequence"/>
</dbReference>
<name>A0A3R7W4W4_9STRA</name>
<organism evidence="1 2">
    <name type="scientific">Peronospora effusa</name>
    <dbReference type="NCBI Taxonomy" id="542832"/>
    <lineage>
        <taxon>Eukaryota</taxon>
        <taxon>Sar</taxon>
        <taxon>Stramenopiles</taxon>
        <taxon>Oomycota</taxon>
        <taxon>Peronosporomycetes</taxon>
        <taxon>Peronosporales</taxon>
        <taxon>Peronosporaceae</taxon>
        <taxon>Peronospora</taxon>
    </lineage>
</organism>
<sequence length="171" mass="18734">MESATVSQSSFTIDCNQMAWMLNQGDGRSLFLIDEFGKGLEIFRDNLLEPSLLIGQSLTVKDGHQSESSSNKERVICTVMASTDAPESFSATSNAVPLFELRLGIPQQLVERAQEVLDCTKRGLPIPSRQQSTGPSPEEQLAVFFTSINDWQSAGDDVIAKFLAMARMGTQ</sequence>
<accession>A0A3R7W4W4</accession>
<dbReference type="InterPro" id="IPR027417">
    <property type="entry name" value="P-loop_NTPase"/>
</dbReference>
<dbReference type="AlphaFoldDB" id="A0A3R7W4W4"/>
<gene>
    <name evidence="1" type="ORF">DD237_002986</name>
</gene>
<dbReference type="EMBL" id="QKXF01000163">
    <property type="protein sequence ID" value="RQM15271.1"/>
    <property type="molecule type" value="Genomic_DNA"/>
</dbReference>
<evidence type="ECO:0000313" key="2">
    <source>
        <dbReference type="Proteomes" id="UP000286097"/>
    </source>
</evidence>
<comment type="caution">
    <text evidence="1">The sequence shown here is derived from an EMBL/GenBank/DDBJ whole genome shotgun (WGS) entry which is preliminary data.</text>
</comment>